<reference evidence="1 2" key="1">
    <citation type="journal article" date="2015" name="Microbiome">
        <title>Genomic resolution of linkages in carbon, nitrogen, and sulfur cycling among widespread estuary sediment bacteria.</title>
        <authorList>
            <person name="Baker B.J."/>
            <person name="Lazar C.S."/>
            <person name="Teske A.P."/>
            <person name="Dick G.J."/>
        </authorList>
    </citation>
    <scope>NUCLEOTIDE SEQUENCE [LARGE SCALE GENOMIC DNA]</scope>
    <source>
        <strain evidence="1">SM23_40</strain>
    </source>
</reference>
<evidence type="ECO:0000313" key="2">
    <source>
        <dbReference type="Proteomes" id="UP000051717"/>
    </source>
</evidence>
<dbReference type="AlphaFoldDB" id="A0A0S8G2R9"/>
<accession>A0A0S8G2R9</accession>
<gene>
    <name evidence="1" type="ORF">AMJ82_11235</name>
</gene>
<dbReference type="Proteomes" id="UP000051717">
    <property type="component" value="Unassembled WGS sequence"/>
</dbReference>
<organism evidence="1 2">
    <name type="scientific">candidate division TA06 bacterium SM23_40</name>
    <dbReference type="NCBI Taxonomy" id="1703774"/>
    <lineage>
        <taxon>Bacteria</taxon>
        <taxon>Bacteria division TA06</taxon>
    </lineage>
</organism>
<proteinExistence type="predicted"/>
<protein>
    <submittedName>
        <fullName evidence="1">Uncharacterized protein</fullName>
    </submittedName>
</protein>
<dbReference type="EMBL" id="LJUI01000146">
    <property type="protein sequence ID" value="KPK67118.1"/>
    <property type="molecule type" value="Genomic_DNA"/>
</dbReference>
<name>A0A0S8G2R9_UNCT6</name>
<sequence>MAFPYNFESNFEQGSNAEWDSETDNDSALDFPSYKILAGVGAEPYIGAYCMRLAMGGTNDAILSEGDIDIAAGATRYIRFDVYVSSNFAGGATDSFNLLELQQTGGTVEATFGAKVTTSTNVVQFGIGETAPTSLTQAIAKGVWNTVELKVVCDSGGNNDGTIDLYLTQQGHRTATGVAATQVGTLDQGAIGQGVLGLQGGVATTTGFILIDNFAMDDGRLYPTLRFPPVPVLTKSRHVILGQGKLGIISLLSGGAADNVLRVWDTDAADTTNQSNLVLELRNTAASQTVFSQEPVYVRHGAYVELSGTNPRATVKVEHGNHSAGAIRRLGMVG</sequence>
<evidence type="ECO:0000313" key="1">
    <source>
        <dbReference type="EMBL" id="KPK67118.1"/>
    </source>
</evidence>
<comment type="caution">
    <text evidence="1">The sequence shown here is derived from an EMBL/GenBank/DDBJ whole genome shotgun (WGS) entry which is preliminary data.</text>
</comment>